<evidence type="ECO:0000256" key="1">
    <source>
        <dbReference type="ARBA" id="ARBA00022723"/>
    </source>
</evidence>
<keyword evidence="4" id="KW-1185">Reference proteome</keyword>
<sequence>MSTSTVIVTGMTCNHCVASVSEEIGAIPGVTSVDVDLATGKVVIDSTTDLDPCAVTDAVEEAGYSVAG</sequence>
<protein>
    <submittedName>
        <fullName evidence="3">Copper-transporting ATPase</fullName>
    </submittedName>
</protein>
<dbReference type="SUPFAM" id="SSF55008">
    <property type="entry name" value="HMA, heavy metal-associated domain"/>
    <property type="match status" value="1"/>
</dbReference>
<keyword evidence="1" id="KW-0479">Metal-binding</keyword>
<dbReference type="RefSeq" id="WP_109334646.1">
    <property type="nucleotide sequence ID" value="NZ_CP021354.1"/>
</dbReference>
<dbReference type="OrthoDB" id="9813965at2"/>
<dbReference type="GO" id="GO:0005507">
    <property type="term" value="F:copper ion binding"/>
    <property type="evidence" value="ECO:0007669"/>
    <property type="project" value="InterPro"/>
</dbReference>
<reference evidence="3 4" key="1">
    <citation type="submission" date="2017-05" db="EMBL/GenBank/DDBJ databases">
        <title>Isolation of Rhodococcus sp. S2-17 biodegrading of BP-3.</title>
        <authorList>
            <person name="Lee Y."/>
            <person name="Kim K.H."/>
            <person name="Chun B.H."/>
            <person name="Jung H.S."/>
            <person name="Jeon C.O."/>
        </authorList>
    </citation>
    <scope>NUCLEOTIDE SEQUENCE [LARGE SCALE GENOMIC DNA]</scope>
    <source>
        <strain evidence="3 4">S2-17</strain>
    </source>
</reference>
<dbReference type="Proteomes" id="UP000245711">
    <property type="component" value="Chromosome"/>
</dbReference>
<dbReference type="FunFam" id="3.30.70.100:FF:000001">
    <property type="entry name" value="ATPase copper transporting beta"/>
    <property type="match status" value="1"/>
</dbReference>
<name>A0A2S2C2L5_9NOCA</name>
<dbReference type="InterPro" id="IPR000428">
    <property type="entry name" value="Cu-bd"/>
</dbReference>
<dbReference type="EMBL" id="CP021354">
    <property type="protein sequence ID" value="AWK75131.1"/>
    <property type="molecule type" value="Genomic_DNA"/>
</dbReference>
<dbReference type="GO" id="GO:0006825">
    <property type="term" value="P:copper ion transport"/>
    <property type="evidence" value="ECO:0007669"/>
    <property type="project" value="InterPro"/>
</dbReference>
<dbReference type="PROSITE" id="PS50846">
    <property type="entry name" value="HMA_2"/>
    <property type="match status" value="1"/>
</dbReference>
<dbReference type="PROSITE" id="PS01047">
    <property type="entry name" value="HMA_1"/>
    <property type="match status" value="1"/>
</dbReference>
<dbReference type="AlphaFoldDB" id="A0A2S2C2L5"/>
<dbReference type="InterPro" id="IPR017969">
    <property type="entry name" value="Heavy-metal-associated_CS"/>
</dbReference>
<evidence type="ECO:0000313" key="4">
    <source>
        <dbReference type="Proteomes" id="UP000245711"/>
    </source>
</evidence>
<dbReference type="PRINTS" id="PR00944">
    <property type="entry name" value="CUEXPORT"/>
</dbReference>
<dbReference type="InterPro" id="IPR006121">
    <property type="entry name" value="HMA_dom"/>
</dbReference>
<dbReference type="Pfam" id="PF00403">
    <property type="entry name" value="HMA"/>
    <property type="match status" value="1"/>
</dbReference>
<organism evidence="3 4">
    <name type="scientific">Rhodococcus oxybenzonivorans</name>
    <dbReference type="NCBI Taxonomy" id="1990687"/>
    <lineage>
        <taxon>Bacteria</taxon>
        <taxon>Bacillati</taxon>
        <taxon>Actinomycetota</taxon>
        <taxon>Actinomycetes</taxon>
        <taxon>Mycobacteriales</taxon>
        <taxon>Nocardiaceae</taxon>
        <taxon>Rhodococcus</taxon>
    </lineage>
</organism>
<dbReference type="CDD" id="cd00371">
    <property type="entry name" value="HMA"/>
    <property type="match status" value="1"/>
</dbReference>
<dbReference type="InterPro" id="IPR036163">
    <property type="entry name" value="HMA_dom_sf"/>
</dbReference>
<evidence type="ECO:0000259" key="2">
    <source>
        <dbReference type="PROSITE" id="PS50846"/>
    </source>
</evidence>
<proteinExistence type="predicted"/>
<feature type="domain" description="HMA" evidence="2">
    <location>
        <begin position="2"/>
        <end position="67"/>
    </location>
</feature>
<gene>
    <name evidence="3" type="ORF">CBI38_29835</name>
</gene>
<dbReference type="Gene3D" id="3.30.70.100">
    <property type="match status" value="1"/>
</dbReference>
<dbReference type="KEGG" id="roz:CBI38_29835"/>
<accession>A0A2S2C2L5</accession>
<evidence type="ECO:0000313" key="3">
    <source>
        <dbReference type="EMBL" id="AWK75131.1"/>
    </source>
</evidence>